<proteinExistence type="predicted"/>
<comment type="caution">
    <text evidence="1">The sequence shown here is derived from an EMBL/GenBank/DDBJ whole genome shotgun (WGS) entry which is preliminary data.</text>
</comment>
<evidence type="ECO:0000313" key="2">
    <source>
        <dbReference type="Proteomes" id="UP000317894"/>
    </source>
</evidence>
<dbReference type="Proteomes" id="UP000317894">
    <property type="component" value="Unassembled WGS sequence"/>
</dbReference>
<dbReference type="OrthoDB" id="7573097at2"/>
<dbReference type="RefSeq" id="WP_144237444.1">
    <property type="nucleotide sequence ID" value="NZ_VJWA01000002.1"/>
</dbReference>
<keyword evidence="2" id="KW-1185">Reference proteome</keyword>
<accession>A0A552U7U0</accession>
<gene>
    <name evidence="1" type="ORF">FMM06_11005</name>
</gene>
<sequence>MTDAFSNDNGTPRAANDAREPDAYGQAALFLVESVLHGLIERSVFSIEEAIQLVDIAVEVKSDLAGDLGDSPETLAKSLALLSSISSSLRNDLKTR</sequence>
<evidence type="ECO:0000313" key="1">
    <source>
        <dbReference type="EMBL" id="TRW14239.1"/>
    </source>
</evidence>
<dbReference type="EMBL" id="VJWA01000002">
    <property type="protein sequence ID" value="TRW14239.1"/>
    <property type="molecule type" value="Genomic_DNA"/>
</dbReference>
<name>A0A552U7U0_9SPHN</name>
<protein>
    <submittedName>
        <fullName evidence="1">Uncharacterized protein</fullName>
    </submittedName>
</protein>
<reference evidence="1 2" key="1">
    <citation type="submission" date="2019-07" db="EMBL/GenBank/DDBJ databases">
        <title>Novel species isolated from glacier.</title>
        <authorList>
            <person name="Liu Q."/>
            <person name="Xin Y.-H."/>
        </authorList>
    </citation>
    <scope>NUCLEOTIDE SEQUENCE [LARGE SCALE GENOMIC DNA]</scope>
    <source>
        <strain evidence="1 2">LB1R16</strain>
    </source>
</reference>
<organism evidence="1 2">
    <name type="scientific">Glacieibacterium frigidum</name>
    <dbReference type="NCBI Taxonomy" id="2593303"/>
    <lineage>
        <taxon>Bacteria</taxon>
        <taxon>Pseudomonadati</taxon>
        <taxon>Pseudomonadota</taxon>
        <taxon>Alphaproteobacteria</taxon>
        <taxon>Sphingomonadales</taxon>
        <taxon>Sphingosinicellaceae</taxon>
        <taxon>Glacieibacterium</taxon>
    </lineage>
</organism>
<dbReference type="AlphaFoldDB" id="A0A552U7U0"/>